<proteinExistence type="inferred from homology"/>
<feature type="transmembrane region" description="Helical" evidence="4">
    <location>
        <begin position="180"/>
        <end position="201"/>
    </location>
</feature>
<feature type="compositionally biased region" description="Polar residues" evidence="3">
    <location>
        <begin position="1"/>
        <end position="13"/>
    </location>
</feature>
<accession>A0AAV9NGS5</accession>
<feature type="compositionally biased region" description="Basic and acidic residues" evidence="3">
    <location>
        <begin position="21"/>
        <end position="33"/>
    </location>
</feature>
<evidence type="ECO:0000313" key="6">
    <source>
        <dbReference type="Proteomes" id="UP001358417"/>
    </source>
</evidence>
<evidence type="ECO:0000256" key="4">
    <source>
        <dbReference type="SAM" id="Phobius"/>
    </source>
</evidence>
<organism evidence="5 6">
    <name type="scientific">Exophiala bonariae</name>
    <dbReference type="NCBI Taxonomy" id="1690606"/>
    <lineage>
        <taxon>Eukaryota</taxon>
        <taxon>Fungi</taxon>
        <taxon>Dikarya</taxon>
        <taxon>Ascomycota</taxon>
        <taxon>Pezizomycotina</taxon>
        <taxon>Eurotiomycetes</taxon>
        <taxon>Chaetothyriomycetidae</taxon>
        <taxon>Chaetothyriales</taxon>
        <taxon>Herpotrichiellaceae</taxon>
        <taxon>Exophiala</taxon>
    </lineage>
</organism>
<feature type="transmembrane region" description="Helical" evidence="4">
    <location>
        <begin position="244"/>
        <end position="264"/>
    </location>
</feature>
<comment type="subcellular location">
    <subcellularLocation>
        <location evidence="1">Membrane</location>
        <topology evidence="1">Multi-pass membrane protein</topology>
    </subcellularLocation>
</comment>
<evidence type="ECO:0000256" key="1">
    <source>
        <dbReference type="ARBA" id="ARBA00004141"/>
    </source>
</evidence>
<evidence type="ECO:0000313" key="5">
    <source>
        <dbReference type="EMBL" id="KAK5054701.1"/>
    </source>
</evidence>
<protein>
    <recommendedName>
        <fullName evidence="7">Major facilitator superfamily (MFS) profile domain-containing protein</fullName>
    </recommendedName>
</protein>
<dbReference type="EMBL" id="JAVRRD010000010">
    <property type="protein sequence ID" value="KAK5054701.1"/>
    <property type="molecule type" value="Genomic_DNA"/>
</dbReference>
<dbReference type="SUPFAM" id="SSF103473">
    <property type="entry name" value="MFS general substrate transporter"/>
    <property type="match status" value="1"/>
</dbReference>
<comment type="similarity">
    <text evidence="2">Belongs to the major facilitator superfamily. Monocarboxylate porter (TC 2.A.1.13) family.</text>
</comment>
<dbReference type="AlphaFoldDB" id="A0AAV9NGS5"/>
<dbReference type="PANTHER" id="PTHR11360:SF315">
    <property type="entry name" value="TRANSPORTER MCH2-RELATED"/>
    <property type="match status" value="1"/>
</dbReference>
<name>A0AAV9NGS5_9EURO</name>
<dbReference type="RefSeq" id="XP_064707474.1">
    <property type="nucleotide sequence ID" value="XM_064845216.1"/>
</dbReference>
<dbReference type="GO" id="GO:0016020">
    <property type="term" value="C:membrane"/>
    <property type="evidence" value="ECO:0007669"/>
    <property type="project" value="UniProtKB-SubCell"/>
</dbReference>
<dbReference type="Pfam" id="PF07690">
    <property type="entry name" value="MFS_1"/>
    <property type="match status" value="1"/>
</dbReference>
<keyword evidence="4" id="KW-0472">Membrane</keyword>
<dbReference type="GeneID" id="89969813"/>
<gene>
    <name evidence="5" type="ORF">LTR84_001593</name>
</gene>
<feature type="transmembrane region" description="Helical" evidence="4">
    <location>
        <begin position="123"/>
        <end position="143"/>
    </location>
</feature>
<dbReference type="GO" id="GO:0022857">
    <property type="term" value="F:transmembrane transporter activity"/>
    <property type="evidence" value="ECO:0007669"/>
    <property type="project" value="InterPro"/>
</dbReference>
<feature type="transmembrane region" description="Helical" evidence="4">
    <location>
        <begin position="378"/>
        <end position="405"/>
    </location>
</feature>
<dbReference type="InterPro" id="IPR050327">
    <property type="entry name" value="Proton-linked_MCT"/>
</dbReference>
<dbReference type="InterPro" id="IPR011701">
    <property type="entry name" value="MFS"/>
</dbReference>
<keyword evidence="6" id="KW-1185">Reference proteome</keyword>
<dbReference type="Proteomes" id="UP001358417">
    <property type="component" value="Unassembled WGS sequence"/>
</dbReference>
<dbReference type="InterPro" id="IPR036259">
    <property type="entry name" value="MFS_trans_sf"/>
</dbReference>
<evidence type="ECO:0000256" key="3">
    <source>
        <dbReference type="SAM" id="MobiDB-lite"/>
    </source>
</evidence>
<keyword evidence="4" id="KW-0812">Transmembrane</keyword>
<dbReference type="PANTHER" id="PTHR11360">
    <property type="entry name" value="MONOCARBOXYLATE TRANSPORTER"/>
    <property type="match status" value="1"/>
</dbReference>
<feature type="region of interest" description="Disordered" evidence="3">
    <location>
        <begin position="1"/>
        <end position="42"/>
    </location>
</feature>
<reference evidence="5 6" key="1">
    <citation type="submission" date="2023-08" db="EMBL/GenBank/DDBJ databases">
        <title>Black Yeasts Isolated from many extreme environments.</title>
        <authorList>
            <person name="Coleine C."/>
            <person name="Stajich J.E."/>
            <person name="Selbmann L."/>
        </authorList>
    </citation>
    <scope>NUCLEOTIDE SEQUENCE [LARGE SCALE GENOMIC DNA]</scope>
    <source>
        <strain evidence="5 6">CCFEE 5792</strain>
    </source>
</reference>
<keyword evidence="4" id="KW-1133">Transmembrane helix</keyword>
<feature type="transmembrane region" description="Helical" evidence="4">
    <location>
        <begin position="353"/>
        <end position="372"/>
    </location>
</feature>
<dbReference type="Gene3D" id="1.20.1250.20">
    <property type="entry name" value="MFS general substrate transporter like domains"/>
    <property type="match status" value="2"/>
</dbReference>
<feature type="transmembrane region" description="Helical" evidence="4">
    <location>
        <begin position="155"/>
        <end position="174"/>
    </location>
</feature>
<evidence type="ECO:0000256" key="2">
    <source>
        <dbReference type="ARBA" id="ARBA00006727"/>
    </source>
</evidence>
<sequence length="541" mass="59432">MTDNLPISPTTSRPRSHRQHVASEKDIEADLERTPSSVSLPKIEDAPPDGGYGWVCVVCNAFINGASWNFCCFESFGQGLRDPGSYIWTPGDSTDPHTWGVNSSYGVFLAYYLNHNYFPNTSALTYAFIGGLSISQAMMIAPLATHVIHLYGTRVCLHLGVFFETLSLIGASFATQKYQLVLSQGICFGWGMGFLFVGSVGIIPQWFTKKRSLANSVSAAGSGAGGLLWSLATQSMIENLGLPWAFRILAICSFAVNLTASNLIRDRNQQTGARHKAFDWKLLRRPEFLMIQGWSIFSMFGYVILLFSLPAYGRSIGLSANQGSILGAVLNAGQMLGRPLIGLSSDRWGRLNLATSLTFLCGIFCLAFWIPAELVAAPMGLLCFFAIVGGAVAGTFWATIAPVGVEIIGIRDLPAGLSWTWLIMVPPTTCAEAIALELRRTGVQHWVYLPPQIFTAFMYIGAGLCLWIARGWKVGEIEANAQKMREKGRRQESILLAEQRSLAGDIVEETDHNEAGVSRSQPYQIWNSRNLLRNMFVWKVV</sequence>
<feature type="transmembrane region" description="Helical" evidence="4">
    <location>
        <begin position="448"/>
        <end position="469"/>
    </location>
</feature>
<comment type="caution">
    <text evidence="5">The sequence shown here is derived from an EMBL/GenBank/DDBJ whole genome shotgun (WGS) entry which is preliminary data.</text>
</comment>
<evidence type="ECO:0008006" key="7">
    <source>
        <dbReference type="Google" id="ProtNLM"/>
    </source>
</evidence>
<feature type="transmembrane region" description="Helical" evidence="4">
    <location>
        <begin position="288"/>
        <end position="312"/>
    </location>
</feature>